<proteinExistence type="predicted"/>
<comment type="caution">
    <text evidence="1">The sequence shown here is derived from an EMBL/GenBank/DDBJ whole genome shotgun (WGS) entry which is preliminary data.</text>
</comment>
<name>C9LTF8_SELS3</name>
<dbReference type="EMBL" id="ACKP02000012">
    <property type="protein sequence ID" value="EEX78004.1"/>
    <property type="molecule type" value="Genomic_DNA"/>
</dbReference>
<protein>
    <recommendedName>
        <fullName evidence="3">Lipoprotein</fullName>
    </recommendedName>
</protein>
<dbReference type="AlphaFoldDB" id="C9LTF8"/>
<organism evidence="1 2">
    <name type="scientific">Selenomonas sputigena (strain ATCC 35185 / DSM 20758 / CCUG 44933 / VPI D19B-28)</name>
    <dbReference type="NCBI Taxonomy" id="546271"/>
    <lineage>
        <taxon>Bacteria</taxon>
        <taxon>Bacillati</taxon>
        <taxon>Bacillota</taxon>
        <taxon>Negativicutes</taxon>
        <taxon>Selenomonadales</taxon>
        <taxon>Selenomonadaceae</taxon>
        <taxon>Selenomonas</taxon>
    </lineage>
</organism>
<gene>
    <name evidence="1" type="ORF">SELSPUOL_00741</name>
</gene>
<evidence type="ECO:0008006" key="3">
    <source>
        <dbReference type="Google" id="ProtNLM"/>
    </source>
</evidence>
<evidence type="ECO:0000313" key="1">
    <source>
        <dbReference type="EMBL" id="EEX78004.1"/>
    </source>
</evidence>
<evidence type="ECO:0000313" key="2">
    <source>
        <dbReference type="Proteomes" id="UP000003505"/>
    </source>
</evidence>
<dbReference type="PROSITE" id="PS51257">
    <property type="entry name" value="PROKAR_LIPOPROTEIN"/>
    <property type="match status" value="1"/>
</dbReference>
<dbReference type="Proteomes" id="UP000003505">
    <property type="component" value="Unassembled WGS sequence"/>
</dbReference>
<sequence length="43" mass="4763">MFKKAEEKQGYGEAPQGGFFVSLLFYACTVTNQRGILGAGEYR</sequence>
<accession>C9LTF8</accession>
<reference evidence="1 2" key="1">
    <citation type="submission" date="2009-09" db="EMBL/GenBank/DDBJ databases">
        <authorList>
            <person name="Weinstock G."/>
            <person name="Sodergren E."/>
            <person name="Clifton S."/>
            <person name="Fulton L."/>
            <person name="Fulton B."/>
            <person name="Courtney L."/>
            <person name="Fronick C."/>
            <person name="Harrison M."/>
            <person name="Strong C."/>
            <person name="Farmer C."/>
            <person name="Delahaunty K."/>
            <person name="Markovic C."/>
            <person name="Hall O."/>
            <person name="Minx P."/>
            <person name="Tomlinson C."/>
            <person name="Mitreva M."/>
            <person name="Nelson J."/>
            <person name="Hou S."/>
            <person name="Wollam A."/>
            <person name="Pepin K.H."/>
            <person name="Johnson M."/>
            <person name="Bhonagiri V."/>
            <person name="Nash W.E."/>
            <person name="Warren W."/>
            <person name="Chinwalla A."/>
            <person name="Mardis E.R."/>
            <person name="Wilson R.K."/>
        </authorList>
    </citation>
    <scope>NUCLEOTIDE SEQUENCE [LARGE SCALE GENOMIC DNA]</scope>
    <source>
        <strain evidence="2">ATCC 35185 / DSM 20758 / VPI D19B-28</strain>
    </source>
</reference>